<evidence type="ECO:0000256" key="3">
    <source>
        <dbReference type="ARBA" id="ARBA00022630"/>
    </source>
</evidence>
<evidence type="ECO:0000259" key="8">
    <source>
        <dbReference type="Pfam" id="PF10590"/>
    </source>
</evidence>
<protein>
    <submittedName>
        <fullName evidence="9">Pyridoxal 5'-phosphate synthase</fullName>
        <ecNumber evidence="9">1.4.3.5</ecNumber>
    </submittedName>
</protein>
<proteinExistence type="inferred from homology"/>
<feature type="region of interest" description="Disordered" evidence="6">
    <location>
        <begin position="1"/>
        <end position="30"/>
    </location>
</feature>
<feature type="domain" description="Pyridoxamine 5'-phosphate oxidase N-terminal" evidence="7">
    <location>
        <begin position="68"/>
        <end position="173"/>
    </location>
</feature>
<evidence type="ECO:0000256" key="1">
    <source>
        <dbReference type="ARBA" id="ARBA00001917"/>
    </source>
</evidence>
<dbReference type="GO" id="GO:0010181">
    <property type="term" value="F:FMN binding"/>
    <property type="evidence" value="ECO:0007669"/>
    <property type="project" value="InterPro"/>
</dbReference>
<dbReference type="EMBL" id="SDWW01000072">
    <property type="protein sequence ID" value="RYV49471.1"/>
    <property type="molecule type" value="Genomic_DNA"/>
</dbReference>
<dbReference type="Gene3D" id="2.30.110.10">
    <property type="entry name" value="Electron Transport, Fmn-binding Protein, Chain A"/>
    <property type="match status" value="1"/>
</dbReference>
<feature type="domain" description="Pyridoxine 5'-phosphate oxidase dimerisation C-terminal" evidence="8">
    <location>
        <begin position="205"/>
        <end position="247"/>
    </location>
</feature>
<dbReference type="RefSeq" id="WP_130104196.1">
    <property type="nucleotide sequence ID" value="NZ_SDWW01000072.1"/>
</dbReference>
<sequence length="247" mass="26270">MSRPVTGQVSSGSGEGPTAVSTAPTSSSGSLLRQTLRGLPVFAGELPAFDPATVPDDPIALFVAWIGAAIEAGVAEPHAMTLATADAGGAPSARVVILKDVHDGGWEFATDARSRKAADVARNPLGAVTFYWQLQARQVRLRGSIVARGPRVSAADFLSRSPASRAAAFAVRPGEPLGSPAELEAALADALVMVERAPEQVLAEWTLQALVPLEIEFWQGDRRRAHTRVVYRRDAVGEPWRHELVWP</sequence>
<comment type="caution">
    <text evidence="9">The sequence shown here is derived from an EMBL/GenBank/DDBJ whole genome shotgun (WGS) entry which is preliminary data.</text>
</comment>
<dbReference type="GO" id="GO:0008615">
    <property type="term" value="P:pyridoxine biosynthetic process"/>
    <property type="evidence" value="ECO:0007669"/>
    <property type="project" value="InterPro"/>
</dbReference>
<dbReference type="NCBIfam" id="NF004231">
    <property type="entry name" value="PRK05679.1"/>
    <property type="match status" value="1"/>
</dbReference>
<dbReference type="InterPro" id="IPR012349">
    <property type="entry name" value="Split_barrel_FMN-bd"/>
</dbReference>
<gene>
    <name evidence="9" type="ORF">EUA98_18645</name>
</gene>
<dbReference type="EC" id="1.4.3.5" evidence="9"/>
<evidence type="ECO:0000313" key="9">
    <source>
        <dbReference type="EMBL" id="RYV49471.1"/>
    </source>
</evidence>
<dbReference type="InterPro" id="IPR011576">
    <property type="entry name" value="Pyridox_Oxase_N"/>
</dbReference>
<evidence type="ECO:0000256" key="2">
    <source>
        <dbReference type="ARBA" id="ARBA00007301"/>
    </source>
</evidence>
<comment type="similarity">
    <text evidence="2">Belongs to the pyridoxamine 5'-phosphate oxidase family.</text>
</comment>
<keyword evidence="4" id="KW-0288">FMN</keyword>
<dbReference type="AlphaFoldDB" id="A0A4Q5N0E7"/>
<dbReference type="InterPro" id="IPR000659">
    <property type="entry name" value="Pyridox_Oxase"/>
</dbReference>
<dbReference type="SUPFAM" id="SSF50475">
    <property type="entry name" value="FMN-binding split barrel"/>
    <property type="match status" value="1"/>
</dbReference>
<evidence type="ECO:0000259" key="7">
    <source>
        <dbReference type="Pfam" id="PF01243"/>
    </source>
</evidence>
<reference evidence="9 10" key="1">
    <citation type="submission" date="2019-01" db="EMBL/GenBank/DDBJ databases">
        <title>Novel species of Cellulomonas.</title>
        <authorList>
            <person name="Liu Q."/>
            <person name="Xin Y.-H."/>
        </authorList>
    </citation>
    <scope>NUCLEOTIDE SEQUENCE [LARGE SCALE GENOMIC DNA]</scope>
    <source>
        <strain evidence="9 10">HLT2-17</strain>
    </source>
</reference>
<dbReference type="Pfam" id="PF10590">
    <property type="entry name" value="PNP_phzG_C"/>
    <property type="match status" value="1"/>
</dbReference>
<name>A0A4Q5N0E7_9MICO</name>
<keyword evidence="3" id="KW-0285">Flavoprotein</keyword>
<evidence type="ECO:0000256" key="5">
    <source>
        <dbReference type="ARBA" id="ARBA00023002"/>
    </source>
</evidence>
<dbReference type="GO" id="GO:0004733">
    <property type="term" value="F:pyridoxamine phosphate oxidase activity"/>
    <property type="evidence" value="ECO:0007669"/>
    <property type="project" value="UniProtKB-EC"/>
</dbReference>
<accession>A0A4Q5N0E7</accession>
<feature type="compositionally biased region" description="Polar residues" evidence="6">
    <location>
        <begin position="1"/>
        <end position="12"/>
    </location>
</feature>
<dbReference type="PANTHER" id="PTHR10851">
    <property type="entry name" value="PYRIDOXINE-5-PHOSPHATE OXIDASE"/>
    <property type="match status" value="1"/>
</dbReference>
<keyword evidence="5 9" id="KW-0560">Oxidoreductase</keyword>
<evidence type="ECO:0000256" key="6">
    <source>
        <dbReference type="SAM" id="MobiDB-lite"/>
    </source>
</evidence>
<dbReference type="Proteomes" id="UP000293764">
    <property type="component" value="Unassembled WGS sequence"/>
</dbReference>
<organism evidence="9 10">
    <name type="scientific">Pengzhenrongella frigida</name>
    <dbReference type="NCBI Taxonomy" id="1259133"/>
    <lineage>
        <taxon>Bacteria</taxon>
        <taxon>Bacillati</taxon>
        <taxon>Actinomycetota</taxon>
        <taxon>Actinomycetes</taxon>
        <taxon>Micrococcales</taxon>
        <taxon>Pengzhenrongella</taxon>
    </lineage>
</organism>
<dbReference type="OrthoDB" id="9780392at2"/>
<dbReference type="PANTHER" id="PTHR10851:SF0">
    <property type="entry name" value="PYRIDOXINE-5'-PHOSPHATE OXIDASE"/>
    <property type="match status" value="1"/>
</dbReference>
<feature type="compositionally biased region" description="Low complexity" evidence="6">
    <location>
        <begin position="16"/>
        <end position="30"/>
    </location>
</feature>
<dbReference type="Pfam" id="PF01243">
    <property type="entry name" value="PNPOx_N"/>
    <property type="match status" value="1"/>
</dbReference>
<dbReference type="InterPro" id="IPR019576">
    <property type="entry name" value="Pyridoxamine_oxidase_dimer_C"/>
</dbReference>
<comment type="cofactor">
    <cofactor evidence="1">
        <name>FMN</name>
        <dbReference type="ChEBI" id="CHEBI:58210"/>
    </cofactor>
</comment>
<evidence type="ECO:0000313" key="10">
    <source>
        <dbReference type="Proteomes" id="UP000293764"/>
    </source>
</evidence>
<keyword evidence="10" id="KW-1185">Reference proteome</keyword>
<evidence type="ECO:0000256" key="4">
    <source>
        <dbReference type="ARBA" id="ARBA00022643"/>
    </source>
</evidence>